<organism evidence="2 3">
    <name type="scientific">Kwoniella shivajii</name>
    <dbReference type="NCBI Taxonomy" id="564305"/>
    <lineage>
        <taxon>Eukaryota</taxon>
        <taxon>Fungi</taxon>
        <taxon>Dikarya</taxon>
        <taxon>Basidiomycota</taxon>
        <taxon>Agaricomycotina</taxon>
        <taxon>Tremellomycetes</taxon>
        <taxon>Tremellales</taxon>
        <taxon>Cryptococcaceae</taxon>
        <taxon>Kwoniella</taxon>
    </lineage>
</organism>
<protein>
    <submittedName>
        <fullName evidence="2">Uncharacterized protein</fullName>
    </submittedName>
</protein>
<dbReference type="RefSeq" id="XP_062792393.1">
    <property type="nucleotide sequence ID" value="XM_062936342.1"/>
</dbReference>
<proteinExistence type="predicted"/>
<name>A0ABZ1D107_9TREE</name>
<reference evidence="2 3" key="1">
    <citation type="submission" date="2024-01" db="EMBL/GenBank/DDBJ databases">
        <title>Comparative genomics of Cryptococcus and Kwoniella reveals pathogenesis evolution and contrasting modes of karyotype evolution via chromosome fusion or intercentromeric recombination.</title>
        <authorList>
            <person name="Coelho M.A."/>
            <person name="David-Palma M."/>
            <person name="Shea T."/>
            <person name="Bowers K."/>
            <person name="McGinley-Smith S."/>
            <person name="Mohammad A.W."/>
            <person name="Gnirke A."/>
            <person name="Yurkov A.M."/>
            <person name="Nowrousian M."/>
            <person name="Sun S."/>
            <person name="Cuomo C.A."/>
            <person name="Heitman J."/>
        </authorList>
    </citation>
    <scope>NUCLEOTIDE SEQUENCE [LARGE SCALE GENOMIC DNA]</scope>
    <source>
        <strain evidence="2">CBS 11374</strain>
    </source>
</reference>
<dbReference type="Proteomes" id="UP001329825">
    <property type="component" value="Chromosome 6"/>
</dbReference>
<feature type="region of interest" description="Disordered" evidence="1">
    <location>
        <begin position="1"/>
        <end position="25"/>
    </location>
</feature>
<sequence>MDNATTQDGRDTQLTSPESEAHTKLSFKKRFRDIINLERDGGSKAYRSTVKESLKEIATKFKELGLNPDTSAEYIALRGECRSTSNSTDDHGVDKVESTKDRIGSLNARLDSCRSNTIGIDGHGPTGMSEAEWNKATLSCDTRLHDTIAGLEELTDDGLFLSDQMRNDGEEMETAYWDIGMTKPGAIGSIKRINDFHLRASNFERKHDLPRTFSTYLGDSVSPLSVGEISHLNATTRLSPYYSRQDMLRLTKHCCQQYTNIEKHLESQKVDLTNSQELSDLYKAKYDVSFRSRSNMSGFHDYLVKFDKNLVGTSTKYGVPLTEAEDGSHHVTPLAGLPLDLQWLMY</sequence>
<evidence type="ECO:0000256" key="1">
    <source>
        <dbReference type="SAM" id="MobiDB-lite"/>
    </source>
</evidence>
<accession>A0ABZ1D107</accession>
<evidence type="ECO:0000313" key="2">
    <source>
        <dbReference type="EMBL" id="WRT67653.1"/>
    </source>
</evidence>
<gene>
    <name evidence="2" type="ORF">IL334_004625</name>
</gene>
<evidence type="ECO:0000313" key="3">
    <source>
        <dbReference type="Proteomes" id="UP001329825"/>
    </source>
</evidence>
<dbReference type="GeneID" id="87956756"/>
<feature type="compositionally biased region" description="Polar residues" evidence="1">
    <location>
        <begin position="1"/>
        <end position="18"/>
    </location>
</feature>
<keyword evidence="3" id="KW-1185">Reference proteome</keyword>
<dbReference type="EMBL" id="CP141886">
    <property type="protein sequence ID" value="WRT67653.1"/>
    <property type="molecule type" value="Genomic_DNA"/>
</dbReference>